<dbReference type="InterPro" id="IPR028889">
    <property type="entry name" value="USP"/>
</dbReference>
<dbReference type="InterPro" id="IPR018200">
    <property type="entry name" value="USP_CS"/>
</dbReference>
<keyword evidence="4 7" id="KW-0833">Ubl conjugation pathway</keyword>
<evidence type="ECO:0000256" key="2">
    <source>
        <dbReference type="ARBA" id="ARBA00009085"/>
    </source>
</evidence>
<comment type="caution">
    <text evidence="12">The sequence shown here is derived from an EMBL/GenBank/DDBJ whole genome shotgun (WGS) entry which is preliminary data.</text>
</comment>
<protein>
    <recommendedName>
        <fullName evidence="7">Ubiquitin carboxyl-terminal hydrolase</fullName>
        <ecNumber evidence="7">3.4.19.12</ecNumber>
    </recommendedName>
</protein>
<keyword evidence="10" id="KW-0732">Signal</keyword>
<comment type="catalytic activity">
    <reaction evidence="1 7">
        <text>Thiol-dependent hydrolysis of ester, thioester, amide, peptide and isopeptide bonds formed by the C-terminal Gly of ubiquitin (a 76-residue protein attached to proteins as an intracellular targeting signal).</text>
        <dbReference type="EC" id="3.4.19.12"/>
    </reaction>
</comment>
<feature type="transmembrane region" description="Helical" evidence="9">
    <location>
        <begin position="55"/>
        <end position="76"/>
    </location>
</feature>
<evidence type="ECO:0000259" key="11">
    <source>
        <dbReference type="PROSITE" id="PS50235"/>
    </source>
</evidence>
<accession>A0A9P8P6T7</accession>
<keyword evidence="9" id="KW-0812">Transmembrane</keyword>
<evidence type="ECO:0000256" key="8">
    <source>
        <dbReference type="SAM" id="MobiDB-lite"/>
    </source>
</evidence>
<dbReference type="GO" id="GO:0005829">
    <property type="term" value="C:cytosol"/>
    <property type="evidence" value="ECO:0007669"/>
    <property type="project" value="TreeGrafter"/>
</dbReference>
<dbReference type="SUPFAM" id="SSF54001">
    <property type="entry name" value="Cysteine proteinases"/>
    <property type="match status" value="1"/>
</dbReference>
<evidence type="ECO:0000256" key="7">
    <source>
        <dbReference type="RuleBase" id="RU366025"/>
    </source>
</evidence>
<reference evidence="12" key="2">
    <citation type="submission" date="2021-01" db="EMBL/GenBank/DDBJ databases">
        <authorList>
            <person name="Schikora-Tamarit M.A."/>
        </authorList>
    </citation>
    <scope>NUCLEOTIDE SEQUENCE</scope>
    <source>
        <strain evidence="12">CBS6075</strain>
    </source>
</reference>
<evidence type="ECO:0000256" key="5">
    <source>
        <dbReference type="ARBA" id="ARBA00022801"/>
    </source>
</evidence>
<evidence type="ECO:0000256" key="1">
    <source>
        <dbReference type="ARBA" id="ARBA00000707"/>
    </source>
</evidence>
<feature type="signal peptide" evidence="10">
    <location>
        <begin position="1"/>
        <end position="20"/>
    </location>
</feature>
<dbReference type="AlphaFoldDB" id="A0A9P8P6T7"/>
<dbReference type="PROSITE" id="PS00972">
    <property type="entry name" value="USP_1"/>
    <property type="match status" value="1"/>
</dbReference>
<dbReference type="PANTHER" id="PTHR24006">
    <property type="entry name" value="UBIQUITIN CARBOXYL-TERMINAL HYDROLASE"/>
    <property type="match status" value="1"/>
</dbReference>
<dbReference type="OrthoDB" id="2020758at2759"/>
<feature type="chain" id="PRO_5040114598" description="Ubiquitin carboxyl-terminal hydrolase" evidence="10">
    <location>
        <begin position="21"/>
        <end position="673"/>
    </location>
</feature>
<keyword evidence="13" id="KW-1185">Reference proteome</keyword>
<name>A0A9P8P6T7_9ASCO</name>
<dbReference type="EMBL" id="JAEUBE010000295">
    <property type="protein sequence ID" value="KAH3666101.1"/>
    <property type="molecule type" value="Genomic_DNA"/>
</dbReference>
<keyword evidence="9" id="KW-0472">Membrane</keyword>
<dbReference type="InterPro" id="IPR050164">
    <property type="entry name" value="Peptidase_C19"/>
</dbReference>
<keyword evidence="5 7" id="KW-0378">Hydrolase</keyword>
<dbReference type="EC" id="3.4.19.12" evidence="7"/>
<dbReference type="PROSITE" id="PS50235">
    <property type="entry name" value="USP_3"/>
    <property type="match status" value="1"/>
</dbReference>
<evidence type="ECO:0000256" key="10">
    <source>
        <dbReference type="SAM" id="SignalP"/>
    </source>
</evidence>
<dbReference type="PROSITE" id="PS00973">
    <property type="entry name" value="USP_2"/>
    <property type="match status" value="1"/>
</dbReference>
<reference evidence="12" key="1">
    <citation type="journal article" date="2021" name="Open Biol.">
        <title>Shared evolutionary footprints suggest mitochondrial oxidative damage underlies multiple complex I losses in fungi.</title>
        <authorList>
            <person name="Schikora-Tamarit M.A."/>
            <person name="Marcet-Houben M."/>
            <person name="Nosek J."/>
            <person name="Gabaldon T."/>
        </authorList>
    </citation>
    <scope>NUCLEOTIDE SEQUENCE</scope>
    <source>
        <strain evidence="12">CBS6075</strain>
    </source>
</reference>
<sequence>MYQLLELSIGILLLLTRVCAQESVSIQEHLIDQYSTFIQTLQQSLGKVSWIDRNWNLFVVGVVTIGIVVVSTGPFVKNRSKESYIYRIMTGFGEKFNMAISRSSSAFGFGGPSLSSSDPSLRESYQRALSLGGSVGGLANDGNTCFMNSVLQSLASSNEIMDFLGKFTNDENNALSGKYAFSAALHDLLEKLNAKHGNKSPTYKTRNLLKVMKDGPSKHLFLGYNQEDAQEFYQSVMNQVEKEYLGPSQNEKNKGELQDKFVDFKEGMLTGLHNLGDLGTIYLPAKQIDPSYPDSDSKVYPMKLITPVDGLQCERIGCTRCGEMGGIRYSVISGLGLNLSSPTQSTYTLQELLDGWTEQEVIDGVECNRCGLQEINSALNESLKKYKEQGPKMEKLIELTTQRIQEIDVELAKPIINDAVYKKLHTKNRIQKSQKTKQIFFARPPPVLCIHISRSVFDPRTYTVRKNNAKITFPMKLDLTDYVAEPDNINMDARLAFRKCDEGKEITDKKEETEIPEVLEKLEPVPQATDGSNKLEQEKESTPSGLMYSLKSVISHFGTHNYGHYIAYRKYRGVWWRISDEIVRISSEAEVLASQGTYMLFYELSSRNDPRDSIKPDHVEVVAPQDIEEPIQADARTDSENEYESNNSLADELHVNTEDDLRQNEMIAIQANL</sequence>
<keyword evidence="9" id="KW-1133">Transmembrane helix</keyword>
<gene>
    <name evidence="12" type="ORF">OGAPHI_004290</name>
</gene>
<evidence type="ECO:0000313" key="13">
    <source>
        <dbReference type="Proteomes" id="UP000769157"/>
    </source>
</evidence>
<feature type="region of interest" description="Disordered" evidence="8">
    <location>
        <begin position="523"/>
        <end position="542"/>
    </location>
</feature>
<dbReference type="GO" id="GO:0005634">
    <property type="term" value="C:nucleus"/>
    <property type="evidence" value="ECO:0007669"/>
    <property type="project" value="TreeGrafter"/>
</dbReference>
<organism evidence="12 13">
    <name type="scientific">Ogataea philodendri</name>
    <dbReference type="NCBI Taxonomy" id="1378263"/>
    <lineage>
        <taxon>Eukaryota</taxon>
        <taxon>Fungi</taxon>
        <taxon>Dikarya</taxon>
        <taxon>Ascomycota</taxon>
        <taxon>Saccharomycotina</taxon>
        <taxon>Pichiomycetes</taxon>
        <taxon>Pichiales</taxon>
        <taxon>Pichiaceae</taxon>
        <taxon>Ogataea</taxon>
    </lineage>
</organism>
<dbReference type="InterPro" id="IPR001394">
    <property type="entry name" value="Peptidase_C19_UCH"/>
</dbReference>
<dbReference type="Proteomes" id="UP000769157">
    <property type="component" value="Unassembled WGS sequence"/>
</dbReference>
<dbReference type="PANTHER" id="PTHR24006:SF888">
    <property type="entry name" value="UBIQUITIN CARBOXYL-TERMINAL HYDROLASE 30"/>
    <property type="match status" value="1"/>
</dbReference>
<feature type="region of interest" description="Disordered" evidence="8">
    <location>
        <begin position="634"/>
        <end position="657"/>
    </location>
</feature>
<feature type="domain" description="USP" evidence="11">
    <location>
        <begin position="136"/>
        <end position="605"/>
    </location>
</feature>
<keyword evidence="3 7" id="KW-0645">Protease</keyword>
<dbReference type="GO" id="GO:0016579">
    <property type="term" value="P:protein deubiquitination"/>
    <property type="evidence" value="ECO:0007669"/>
    <property type="project" value="InterPro"/>
</dbReference>
<keyword evidence="6 7" id="KW-0788">Thiol protease</keyword>
<dbReference type="GO" id="GO:0004843">
    <property type="term" value="F:cysteine-type deubiquitinase activity"/>
    <property type="evidence" value="ECO:0007669"/>
    <property type="project" value="UniProtKB-UniRule"/>
</dbReference>
<evidence type="ECO:0000313" key="12">
    <source>
        <dbReference type="EMBL" id="KAH3666101.1"/>
    </source>
</evidence>
<comment type="similarity">
    <text evidence="2 7">Belongs to the peptidase C19 family.</text>
</comment>
<dbReference type="Pfam" id="PF00443">
    <property type="entry name" value="UCH"/>
    <property type="match status" value="1"/>
</dbReference>
<dbReference type="GeneID" id="70236255"/>
<evidence type="ECO:0000256" key="3">
    <source>
        <dbReference type="ARBA" id="ARBA00022670"/>
    </source>
</evidence>
<evidence type="ECO:0000256" key="6">
    <source>
        <dbReference type="ARBA" id="ARBA00022807"/>
    </source>
</evidence>
<dbReference type="RefSeq" id="XP_046061305.1">
    <property type="nucleotide sequence ID" value="XM_046205352.1"/>
</dbReference>
<dbReference type="InterPro" id="IPR038765">
    <property type="entry name" value="Papain-like_cys_pep_sf"/>
</dbReference>
<dbReference type="GO" id="GO:0006508">
    <property type="term" value="P:proteolysis"/>
    <property type="evidence" value="ECO:0007669"/>
    <property type="project" value="UniProtKB-KW"/>
</dbReference>
<dbReference type="Gene3D" id="3.90.70.10">
    <property type="entry name" value="Cysteine proteinases"/>
    <property type="match status" value="1"/>
</dbReference>
<evidence type="ECO:0000256" key="4">
    <source>
        <dbReference type="ARBA" id="ARBA00022786"/>
    </source>
</evidence>
<proteinExistence type="inferred from homology"/>
<evidence type="ECO:0000256" key="9">
    <source>
        <dbReference type="SAM" id="Phobius"/>
    </source>
</evidence>
<dbReference type="CDD" id="cd02662">
    <property type="entry name" value="Peptidase_C19F"/>
    <property type="match status" value="1"/>
</dbReference>